<keyword evidence="7" id="KW-1185">Reference proteome</keyword>
<protein>
    <recommendedName>
        <fullName evidence="4">Carboxylic ester hydrolase</fullName>
        <ecNumber evidence="4">3.1.1.-</ecNumber>
    </recommendedName>
</protein>
<proteinExistence type="inferred from homology"/>
<dbReference type="EMBL" id="MU007144">
    <property type="protein sequence ID" value="KAF2417115.1"/>
    <property type="molecule type" value="Genomic_DNA"/>
</dbReference>
<organism evidence="6 7">
    <name type="scientific">Tothia fuscella</name>
    <dbReference type="NCBI Taxonomy" id="1048955"/>
    <lineage>
        <taxon>Eukaryota</taxon>
        <taxon>Fungi</taxon>
        <taxon>Dikarya</taxon>
        <taxon>Ascomycota</taxon>
        <taxon>Pezizomycotina</taxon>
        <taxon>Dothideomycetes</taxon>
        <taxon>Pleosporomycetidae</taxon>
        <taxon>Venturiales</taxon>
        <taxon>Cylindrosympodiaceae</taxon>
        <taxon>Tothia</taxon>
    </lineage>
</organism>
<comment type="caution">
    <text evidence="6">The sequence shown here is derived from an EMBL/GenBank/DDBJ whole genome shotgun (WGS) entry which is preliminary data.</text>
</comment>
<evidence type="ECO:0000256" key="1">
    <source>
        <dbReference type="ARBA" id="ARBA00005964"/>
    </source>
</evidence>
<evidence type="ECO:0000313" key="7">
    <source>
        <dbReference type="Proteomes" id="UP000800235"/>
    </source>
</evidence>
<accession>A0A9P4TSP1</accession>
<feature type="chain" id="PRO_5040529168" description="Carboxylic ester hydrolase" evidence="4">
    <location>
        <begin position="17"/>
        <end position="533"/>
    </location>
</feature>
<keyword evidence="3" id="KW-1015">Disulfide bond</keyword>
<dbReference type="InterPro" id="IPR000997">
    <property type="entry name" value="Cholinesterase"/>
</dbReference>
<dbReference type="PANTHER" id="PTHR43918:SF4">
    <property type="entry name" value="CARBOXYLIC ESTER HYDROLASE"/>
    <property type="match status" value="1"/>
</dbReference>
<dbReference type="Proteomes" id="UP000800235">
    <property type="component" value="Unassembled WGS sequence"/>
</dbReference>
<evidence type="ECO:0000256" key="2">
    <source>
        <dbReference type="ARBA" id="ARBA00022801"/>
    </source>
</evidence>
<dbReference type="Pfam" id="PF00135">
    <property type="entry name" value="COesterase"/>
    <property type="match status" value="2"/>
</dbReference>
<dbReference type="EC" id="3.1.1.-" evidence="4"/>
<evidence type="ECO:0000259" key="5">
    <source>
        <dbReference type="Pfam" id="PF00135"/>
    </source>
</evidence>
<dbReference type="InterPro" id="IPR029058">
    <property type="entry name" value="AB_hydrolase_fold"/>
</dbReference>
<evidence type="ECO:0000256" key="3">
    <source>
        <dbReference type="ARBA" id="ARBA00023157"/>
    </source>
</evidence>
<dbReference type="SUPFAM" id="SSF53474">
    <property type="entry name" value="alpha/beta-Hydrolases"/>
    <property type="match status" value="1"/>
</dbReference>
<dbReference type="PRINTS" id="PR00878">
    <property type="entry name" value="CHOLNESTRASE"/>
</dbReference>
<dbReference type="InterPro" id="IPR050654">
    <property type="entry name" value="AChE-related_enzymes"/>
</dbReference>
<sequence length="533" mass="57171">MRVLVVGLTLVGAVVSRPSRIPLVVRLQSGLTVEGHTSTWRPSVVEYLGIRYAEPPVGSLRFMPPKASKKQGHFVASIFVLPSDCPSNGVNLAVNITSARGIALASLASHGDVYNEDCLAVNVWTRPQAGETAKAVLLWIYGGGFSFGTAASPTYNGARLAEEQDVVVVTMNYRIGILGFPGAAGIEMNPGLLDQRMVVEWCRDNIHKFGGDPKRITLFGESAGAASIVLTFRLAWTKDPIVNGFILQSGTYQLGSLIEFIGTIENGRNHTARWLAAANKAGCGEAGKSTAEHALQCMQAKSWKDLLSSVSPAGITSSAGGLGNFSPIPDGKVVMTDYKARAAAGNFIKRPMLVGNNQNEGSIFLIILGLKVPLNSPIYSQLSTSTFTCPSASAAAARAAQKIPVWRYYFAGRFPNQDIGLDAGAFHGSEIPLVFGSTEYQQIYYSKKTNNTLNFPDTAEQQQLVSSIMGTWSTFAKDPDHGLIKVLKYPVYNPKESTLIQLGDSNSSLIKVIRPIQTDATCLITDSLATLFG</sequence>
<feature type="domain" description="Carboxylesterase type B" evidence="5">
    <location>
        <begin position="25"/>
        <end position="367"/>
    </location>
</feature>
<dbReference type="InterPro" id="IPR019826">
    <property type="entry name" value="Carboxylesterase_B_AS"/>
</dbReference>
<name>A0A9P4TSP1_9PEZI</name>
<evidence type="ECO:0000256" key="4">
    <source>
        <dbReference type="RuleBase" id="RU361235"/>
    </source>
</evidence>
<gene>
    <name evidence="6" type="ORF">EJ08DRAFT_708268</name>
</gene>
<dbReference type="PROSITE" id="PS00122">
    <property type="entry name" value="CARBOXYLESTERASE_B_1"/>
    <property type="match status" value="1"/>
</dbReference>
<reference evidence="6" key="1">
    <citation type="journal article" date="2020" name="Stud. Mycol.">
        <title>101 Dothideomycetes genomes: a test case for predicting lifestyles and emergence of pathogens.</title>
        <authorList>
            <person name="Haridas S."/>
            <person name="Albert R."/>
            <person name="Binder M."/>
            <person name="Bloem J."/>
            <person name="Labutti K."/>
            <person name="Salamov A."/>
            <person name="Andreopoulos B."/>
            <person name="Baker S."/>
            <person name="Barry K."/>
            <person name="Bills G."/>
            <person name="Bluhm B."/>
            <person name="Cannon C."/>
            <person name="Castanera R."/>
            <person name="Culley D."/>
            <person name="Daum C."/>
            <person name="Ezra D."/>
            <person name="Gonzalez J."/>
            <person name="Henrissat B."/>
            <person name="Kuo A."/>
            <person name="Liang C."/>
            <person name="Lipzen A."/>
            <person name="Lutzoni F."/>
            <person name="Magnuson J."/>
            <person name="Mondo S."/>
            <person name="Nolan M."/>
            <person name="Ohm R."/>
            <person name="Pangilinan J."/>
            <person name="Park H.-J."/>
            <person name="Ramirez L."/>
            <person name="Alfaro M."/>
            <person name="Sun H."/>
            <person name="Tritt A."/>
            <person name="Yoshinaga Y."/>
            <person name="Zwiers L.-H."/>
            <person name="Turgeon B."/>
            <person name="Goodwin S."/>
            <person name="Spatafora J."/>
            <person name="Crous P."/>
            <person name="Grigoriev I."/>
        </authorList>
    </citation>
    <scope>NUCLEOTIDE SEQUENCE</scope>
    <source>
        <strain evidence="6">CBS 130266</strain>
    </source>
</reference>
<dbReference type="AlphaFoldDB" id="A0A9P4TSP1"/>
<feature type="signal peptide" evidence="4">
    <location>
        <begin position="1"/>
        <end position="16"/>
    </location>
</feature>
<keyword evidence="2 4" id="KW-0378">Hydrolase</keyword>
<comment type="similarity">
    <text evidence="1 4">Belongs to the type-B carboxylesterase/lipase family.</text>
</comment>
<feature type="domain" description="Carboxylesterase type B" evidence="5">
    <location>
        <begin position="382"/>
        <end position="507"/>
    </location>
</feature>
<dbReference type="InterPro" id="IPR002018">
    <property type="entry name" value="CarbesteraseB"/>
</dbReference>
<evidence type="ECO:0000313" key="6">
    <source>
        <dbReference type="EMBL" id="KAF2417115.1"/>
    </source>
</evidence>
<dbReference type="GO" id="GO:0004104">
    <property type="term" value="F:cholinesterase activity"/>
    <property type="evidence" value="ECO:0007669"/>
    <property type="project" value="InterPro"/>
</dbReference>
<dbReference type="OrthoDB" id="408631at2759"/>
<keyword evidence="4" id="KW-0732">Signal</keyword>
<dbReference type="PANTHER" id="PTHR43918">
    <property type="entry name" value="ACETYLCHOLINESTERASE"/>
    <property type="match status" value="1"/>
</dbReference>
<dbReference type="Gene3D" id="3.40.50.1820">
    <property type="entry name" value="alpha/beta hydrolase"/>
    <property type="match status" value="2"/>
</dbReference>